<sequence length="81" mass="8470">MPGVFTVRECAALAWAEALTGMAGSHVPDSAYDALKPLFQEGEIVALTTAIATINAWNRIAGTLRFTPPIPGGTRLSRSAA</sequence>
<dbReference type="AlphaFoldDB" id="T1CER0"/>
<protein>
    <submittedName>
        <fullName evidence="1">Alkylhydroperoxidase like protein, AhpD family</fullName>
    </submittedName>
</protein>
<reference evidence="1" key="2">
    <citation type="journal article" date="2014" name="ISME J.">
        <title>Microbial stratification in low pH oxic and suboxic macroscopic growths along an acid mine drainage.</title>
        <authorList>
            <person name="Mendez-Garcia C."/>
            <person name="Mesa V."/>
            <person name="Sprenger R.R."/>
            <person name="Richter M."/>
            <person name="Diez M.S."/>
            <person name="Solano J."/>
            <person name="Bargiela R."/>
            <person name="Golyshina O.V."/>
            <person name="Manteca A."/>
            <person name="Ramos J.L."/>
            <person name="Gallego J.R."/>
            <person name="Llorente I."/>
            <person name="Martins Dos Santos V.A."/>
            <person name="Jensen O.N."/>
            <person name="Pelaez A.I."/>
            <person name="Sanchez J."/>
            <person name="Ferrer M."/>
        </authorList>
    </citation>
    <scope>NUCLEOTIDE SEQUENCE</scope>
</reference>
<name>T1CER0_9ZZZZ</name>
<comment type="caution">
    <text evidence="1">The sequence shown here is derived from an EMBL/GenBank/DDBJ whole genome shotgun (WGS) entry which is preliminary data.</text>
</comment>
<gene>
    <name evidence="1" type="ORF">B1A_08830</name>
</gene>
<dbReference type="SUPFAM" id="SSF69118">
    <property type="entry name" value="AhpD-like"/>
    <property type="match status" value="1"/>
</dbReference>
<keyword evidence="1" id="KW-0560">Oxidoreductase</keyword>
<keyword evidence="1" id="KW-0575">Peroxidase</keyword>
<proteinExistence type="predicted"/>
<accession>T1CER0</accession>
<organism evidence="1">
    <name type="scientific">mine drainage metagenome</name>
    <dbReference type="NCBI Taxonomy" id="410659"/>
    <lineage>
        <taxon>unclassified sequences</taxon>
        <taxon>metagenomes</taxon>
        <taxon>ecological metagenomes</taxon>
    </lineage>
</organism>
<dbReference type="EMBL" id="AUZX01006288">
    <property type="protein sequence ID" value="EQD64494.1"/>
    <property type="molecule type" value="Genomic_DNA"/>
</dbReference>
<reference evidence="1" key="1">
    <citation type="submission" date="2013-08" db="EMBL/GenBank/DDBJ databases">
        <authorList>
            <person name="Mendez C."/>
            <person name="Richter M."/>
            <person name="Ferrer M."/>
            <person name="Sanchez J."/>
        </authorList>
    </citation>
    <scope>NUCLEOTIDE SEQUENCE</scope>
</reference>
<evidence type="ECO:0000313" key="1">
    <source>
        <dbReference type="EMBL" id="EQD64494.1"/>
    </source>
</evidence>
<dbReference type="Gene3D" id="1.20.1290.10">
    <property type="entry name" value="AhpD-like"/>
    <property type="match status" value="1"/>
</dbReference>
<dbReference type="GO" id="GO:0004601">
    <property type="term" value="F:peroxidase activity"/>
    <property type="evidence" value="ECO:0007669"/>
    <property type="project" value="UniProtKB-KW"/>
</dbReference>
<dbReference type="InterPro" id="IPR029032">
    <property type="entry name" value="AhpD-like"/>
</dbReference>